<comment type="similarity">
    <text evidence="1">Belongs to the glycosyl hydrolase 13 family.</text>
</comment>
<dbReference type="Gene3D" id="3.90.400.10">
    <property type="entry name" value="Oligo-1,6-glucosidase, Domain 2"/>
    <property type="match status" value="1"/>
</dbReference>
<dbReference type="CDD" id="cd11333">
    <property type="entry name" value="AmyAc_SI_OligoGlu_DGase"/>
    <property type="match status" value="1"/>
</dbReference>
<dbReference type="Pfam" id="PF00128">
    <property type="entry name" value="Alpha-amylase"/>
    <property type="match status" value="1"/>
</dbReference>
<name>A0AAE8N295_9PEZI</name>
<evidence type="ECO:0000313" key="7">
    <source>
        <dbReference type="Proteomes" id="UP001187682"/>
    </source>
</evidence>
<dbReference type="GO" id="GO:0004575">
    <property type="term" value="F:sucrose alpha-glucosidase activity"/>
    <property type="evidence" value="ECO:0007669"/>
    <property type="project" value="TreeGrafter"/>
</dbReference>
<dbReference type="PANTHER" id="PTHR10357:SF179">
    <property type="entry name" value="NEUTRAL AND BASIC AMINO ACID TRANSPORT PROTEIN RBAT"/>
    <property type="match status" value="1"/>
</dbReference>
<keyword evidence="2" id="KW-0378">Hydrolase</keyword>
<dbReference type="InterPro" id="IPR006047">
    <property type="entry name" value="GH13_cat_dom"/>
</dbReference>
<proteinExistence type="inferred from homology"/>
<feature type="domain" description="Glycosyl hydrolase family 13 catalytic" evidence="5">
    <location>
        <begin position="10"/>
        <end position="432"/>
    </location>
</feature>
<dbReference type="InterPro" id="IPR045857">
    <property type="entry name" value="O16G_dom_2"/>
</dbReference>
<dbReference type="FunFam" id="3.90.400.10:FF:000004">
    <property type="entry name" value="Oligo-1,6-glucosidase"/>
    <property type="match status" value="1"/>
</dbReference>
<dbReference type="Proteomes" id="UP001187682">
    <property type="component" value="Unassembled WGS sequence"/>
</dbReference>
<evidence type="ECO:0000256" key="4">
    <source>
        <dbReference type="ARBA" id="ARBA00026248"/>
    </source>
</evidence>
<evidence type="ECO:0000256" key="3">
    <source>
        <dbReference type="ARBA" id="ARBA00023295"/>
    </source>
</evidence>
<dbReference type="FunFam" id="3.20.20.80:FF:000064">
    <property type="entry name" value="Oligo-1,6-glucosidase"/>
    <property type="match status" value="1"/>
</dbReference>
<dbReference type="EMBL" id="ONZQ02000009">
    <property type="protein sequence ID" value="SPO04174.1"/>
    <property type="molecule type" value="Genomic_DNA"/>
</dbReference>
<dbReference type="PANTHER" id="PTHR10357">
    <property type="entry name" value="ALPHA-AMYLASE FAMILY MEMBER"/>
    <property type="match status" value="1"/>
</dbReference>
<protein>
    <submittedName>
        <fullName evidence="6">Probable alpha-amylase</fullName>
    </submittedName>
</protein>
<gene>
    <name evidence="6" type="ORF">DNG_06857</name>
</gene>
<dbReference type="Gene3D" id="2.60.40.1180">
    <property type="entry name" value="Golgi alpha-mannosidase II"/>
    <property type="match status" value="1"/>
</dbReference>
<dbReference type="GO" id="GO:0000025">
    <property type="term" value="P:maltose catabolic process"/>
    <property type="evidence" value="ECO:0007669"/>
    <property type="project" value="TreeGrafter"/>
</dbReference>
<dbReference type="AlphaFoldDB" id="A0AAE8N295"/>
<evidence type="ECO:0000256" key="1">
    <source>
        <dbReference type="ARBA" id="ARBA00008061"/>
    </source>
</evidence>
<dbReference type="GO" id="GO:0004556">
    <property type="term" value="F:alpha-amylase activity"/>
    <property type="evidence" value="ECO:0007669"/>
    <property type="project" value="TreeGrafter"/>
</dbReference>
<evidence type="ECO:0000256" key="2">
    <source>
        <dbReference type="ARBA" id="ARBA00022801"/>
    </source>
</evidence>
<sequence length="584" mass="67508">MWWKDAVVYQVYPASFKDSDGDGLGDIPGLISKLDYLKDLGIDVVWLSPMYKSPQVDMGYDISDYEDIHAPFGCLADMDELTHGLHQRGMRLILDLVINHTSCQHAWFQESRSSKDNPKRDWYIWRQPRYDASGNRHPPNNWRASFGGSVWEWDEKTQEYYLHYFAPEQPDLNWDNEETRKAIYDSAVRFWLEKGVDGFRIDTVNKYSKPAEFVNAPVTEPGSAWQYAYPLFCNGPKMHDFLKEMVRDAMDPFGEVMTVGELPCTPDAKEILRYVSARERELNMVFHFDMVYLGMGTVWKYIPEPFDLRDVKTALGKWQRFIQGTDMWTTVFAENHDSARSITRFASDAPEHREASAKLLALMLTTLTGTLFIYQGQEIGMVNVPREWPVEEYKDLETQNFYARMKDSTGNDPKEMNAAMDGIAYLARDHARTPMQWDDSENGGFSTGKPWMRVHDNYREVNVQKQLGEHDSPLMFWKHLISFRKQYHSLFTHGLFTEYGHDNTALFTYTKTLDNCAVSSTNGESMETIETKALISLNFSNSCKKVYLPEDCKAATIELAISTKDGKVESDTLGPYEGRVYWVR</sequence>
<keyword evidence="3" id="KW-0326">Glycosidase</keyword>
<dbReference type="GO" id="GO:0033934">
    <property type="term" value="F:glucan 1,4-alpha-maltotriohydrolase activity"/>
    <property type="evidence" value="ECO:0007669"/>
    <property type="project" value="TreeGrafter"/>
</dbReference>
<dbReference type="GO" id="GO:0005987">
    <property type="term" value="P:sucrose catabolic process"/>
    <property type="evidence" value="ECO:0007669"/>
    <property type="project" value="TreeGrafter"/>
</dbReference>
<evidence type="ECO:0000259" key="5">
    <source>
        <dbReference type="SMART" id="SM00642"/>
    </source>
</evidence>
<dbReference type="SMART" id="SM00642">
    <property type="entry name" value="Aamy"/>
    <property type="match status" value="1"/>
</dbReference>
<dbReference type="InterPro" id="IPR017853">
    <property type="entry name" value="GH"/>
</dbReference>
<keyword evidence="7" id="KW-1185">Reference proteome</keyword>
<accession>A0AAE8N295</accession>
<comment type="caution">
    <text evidence="6">The sequence shown here is derived from an EMBL/GenBank/DDBJ whole genome shotgun (WGS) entry which is preliminary data.</text>
</comment>
<dbReference type="SUPFAM" id="SSF51445">
    <property type="entry name" value="(Trans)glycosidases"/>
    <property type="match status" value="1"/>
</dbReference>
<organism evidence="6 7">
    <name type="scientific">Cephalotrichum gorgonifer</name>
    <dbReference type="NCBI Taxonomy" id="2041049"/>
    <lineage>
        <taxon>Eukaryota</taxon>
        <taxon>Fungi</taxon>
        <taxon>Dikarya</taxon>
        <taxon>Ascomycota</taxon>
        <taxon>Pezizomycotina</taxon>
        <taxon>Sordariomycetes</taxon>
        <taxon>Hypocreomycetidae</taxon>
        <taxon>Microascales</taxon>
        <taxon>Microascaceae</taxon>
        <taxon>Cephalotrichum</taxon>
    </lineage>
</organism>
<evidence type="ECO:0000313" key="6">
    <source>
        <dbReference type="EMBL" id="SPO04174.1"/>
    </source>
</evidence>
<dbReference type="InterPro" id="IPR013780">
    <property type="entry name" value="Glyco_hydro_b"/>
</dbReference>
<reference evidence="6" key="1">
    <citation type="submission" date="2018-03" db="EMBL/GenBank/DDBJ databases">
        <authorList>
            <person name="Guldener U."/>
        </authorList>
    </citation>
    <scope>NUCLEOTIDE SEQUENCE</scope>
</reference>
<dbReference type="Gene3D" id="3.20.20.80">
    <property type="entry name" value="Glycosidases"/>
    <property type="match status" value="1"/>
</dbReference>
<keyword evidence="4" id="KW-0462">Maltose metabolism</keyword>
<dbReference type="FunFam" id="3.20.20.80:FF:000087">
    <property type="entry name" value="Oligo-1,6-glucosidase IMA1"/>
    <property type="match status" value="1"/>
</dbReference>
<dbReference type="GO" id="GO:0004574">
    <property type="term" value="F:oligo-1,6-glucosidase activity"/>
    <property type="evidence" value="ECO:0007669"/>
    <property type="project" value="TreeGrafter"/>
</dbReference>